<evidence type="ECO:0000256" key="5">
    <source>
        <dbReference type="ARBA" id="ARBA00022840"/>
    </source>
</evidence>
<dbReference type="GO" id="GO:0006281">
    <property type="term" value="P:DNA repair"/>
    <property type="evidence" value="ECO:0007669"/>
    <property type="project" value="InterPro"/>
</dbReference>
<name>A0A2T5IYC9_9GAMM</name>
<evidence type="ECO:0000256" key="4">
    <source>
        <dbReference type="ARBA" id="ARBA00022806"/>
    </source>
</evidence>
<dbReference type="GO" id="GO:0003678">
    <property type="term" value="F:DNA helicase activity"/>
    <property type="evidence" value="ECO:0007669"/>
    <property type="project" value="InterPro"/>
</dbReference>
<evidence type="ECO:0000259" key="9">
    <source>
        <dbReference type="SMART" id="SM00382"/>
    </source>
</evidence>
<evidence type="ECO:0000256" key="6">
    <source>
        <dbReference type="ARBA" id="ARBA00023125"/>
    </source>
</evidence>
<evidence type="ECO:0000256" key="3">
    <source>
        <dbReference type="ARBA" id="ARBA00022801"/>
    </source>
</evidence>
<keyword evidence="7" id="KW-0234">DNA repair</keyword>
<keyword evidence="3" id="KW-0378">Hydrolase</keyword>
<evidence type="ECO:0000256" key="8">
    <source>
        <dbReference type="ARBA" id="ARBA00023235"/>
    </source>
</evidence>
<keyword evidence="8" id="KW-0413">Isomerase</keyword>
<comment type="caution">
    <text evidence="10">The sequence shown here is derived from an EMBL/GenBank/DDBJ whole genome shotgun (WGS) entry which is preliminary data.</text>
</comment>
<proteinExistence type="predicted"/>
<organism evidence="10 11">
    <name type="scientific">Agitococcus lubricus</name>
    <dbReference type="NCBI Taxonomy" id="1077255"/>
    <lineage>
        <taxon>Bacteria</taxon>
        <taxon>Pseudomonadati</taxon>
        <taxon>Pseudomonadota</taxon>
        <taxon>Gammaproteobacteria</taxon>
        <taxon>Moraxellales</taxon>
        <taxon>Moraxellaceae</taxon>
        <taxon>Agitococcus</taxon>
    </lineage>
</organism>
<dbReference type="Pfam" id="PF05970">
    <property type="entry name" value="PIF1"/>
    <property type="match status" value="1"/>
</dbReference>
<evidence type="ECO:0000256" key="2">
    <source>
        <dbReference type="ARBA" id="ARBA00022763"/>
    </source>
</evidence>
<dbReference type="InterPro" id="IPR051055">
    <property type="entry name" value="PIF1_helicase"/>
</dbReference>
<dbReference type="Pfam" id="PF21530">
    <property type="entry name" value="Pif1_2B_dom"/>
    <property type="match status" value="1"/>
</dbReference>
<dbReference type="InterPro" id="IPR003593">
    <property type="entry name" value="AAA+_ATPase"/>
</dbReference>
<protein>
    <submittedName>
        <fullName evidence="10">PIF1-like helicase</fullName>
    </submittedName>
</protein>
<dbReference type="GO" id="GO:0000723">
    <property type="term" value="P:telomere maintenance"/>
    <property type="evidence" value="ECO:0007669"/>
    <property type="project" value="InterPro"/>
</dbReference>
<dbReference type="Pfam" id="PF14493">
    <property type="entry name" value="HTH_40"/>
    <property type="match status" value="1"/>
</dbReference>
<dbReference type="SUPFAM" id="SSF52540">
    <property type="entry name" value="P-loop containing nucleoside triphosphate hydrolases"/>
    <property type="match status" value="2"/>
</dbReference>
<evidence type="ECO:0000313" key="10">
    <source>
        <dbReference type="EMBL" id="PTQ88996.1"/>
    </source>
</evidence>
<dbReference type="AlphaFoldDB" id="A0A2T5IYC9"/>
<dbReference type="InterPro" id="IPR029491">
    <property type="entry name" value="Helicase_HTH"/>
</dbReference>
<keyword evidence="1" id="KW-0547">Nucleotide-binding</keyword>
<keyword evidence="5" id="KW-0067">ATP-binding</keyword>
<keyword evidence="6" id="KW-0238">DNA-binding</keyword>
<sequence length="572" mass="64791">MKQATALNILKAGHNVFLTGSAGAGKTYTLNQYIHYLRARQVTVAITASTGIAATHMNGMTIHAWSGIGIKDQLDDDDLAHMFDRKYLRSQIDDAQVLVIDEVSMLHGKQLDMVNQVLKYFKQNDEPFGGLQLIVAGDFFQLPPVSKTNEANRDKFAFMSAAWQEAKFKICYLTEQHRQQNNQLNQILNEIRAQAVSQHSIEQLLATRQHTLESDITRLFTHNQDVEQINQRHFGSIAGDAQLFVAERKGNEKLVQTLVSNVRAPEQLSLKIGAKVMFVKNNMENGYINGTLGEVVAFERDINDRLLPKVKLRDGSYRLVAPETWSIDNDQAKSLASYSQIPLCLAWAITVHKSQGMTLEAAEIDLRQTFEQGQGYVALSRLKSLEGLRLLGLNDMALQLDRLAFKADQRFQALSQEAESVWATRDGRHEHEQFIRRCGGSLNEKEIEKYEKRLRKQQKSTTDAHTVEQTKVLFAQGLSLVEIAKERELMQTTIINHLEKIMAQDPSFDLSRIKPADTVLEAVKKVYQQVLADDKDEHFNNDGSLKLRPLFEALQQKIGYNDIKLALLFVEV</sequence>
<dbReference type="RefSeq" id="WP_107865913.1">
    <property type="nucleotide sequence ID" value="NZ_QAON01000009.1"/>
</dbReference>
<evidence type="ECO:0000256" key="1">
    <source>
        <dbReference type="ARBA" id="ARBA00022741"/>
    </source>
</evidence>
<dbReference type="SMART" id="SM00382">
    <property type="entry name" value="AAA"/>
    <property type="match status" value="1"/>
</dbReference>
<keyword evidence="4 10" id="KW-0347">Helicase</keyword>
<reference evidence="10 11" key="1">
    <citation type="submission" date="2018-04" db="EMBL/GenBank/DDBJ databases">
        <title>Genomic Encyclopedia of Archaeal and Bacterial Type Strains, Phase II (KMG-II): from individual species to whole genera.</title>
        <authorList>
            <person name="Goeker M."/>
        </authorList>
    </citation>
    <scope>NUCLEOTIDE SEQUENCE [LARGE SCALE GENOMIC DNA]</scope>
    <source>
        <strain evidence="10 11">DSM 5822</strain>
    </source>
</reference>
<dbReference type="CDD" id="cd18809">
    <property type="entry name" value="SF1_C_RecD"/>
    <property type="match status" value="1"/>
</dbReference>
<dbReference type="Proteomes" id="UP000244223">
    <property type="component" value="Unassembled WGS sequence"/>
</dbReference>
<dbReference type="Gene3D" id="3.40.50.300">
    <property type="entry name" value="P-loop containing nucleotide triphosphate hydrolases"/>
    <property type="match status" value="1"/>
</dbReference>
<evidence type="ECO:0000256" key="7">
    <source>
        <dbReference type="ARBA" id="ARBA00023204"/>
    </source>
</evidence>
<keyword evidence="2" id="KW-0227">DNA damage</keyword>
<dbReference type="InterPro" id="IPR010285">
    <property type="entry name" value="DNA_helicase_pif1-like_DEAD"/>
</dbReference>
<dbReference type="CDD" id="cd18037">
    <property type="entry name" value="DEXSc_Pif1_like"/>
    <property type="match status" value="1"/>
</dbReference>
<dbReference type="InterPro" id="IPR049163">
    <property type="entry name" value="Pif1-like_2B_dom"/>
</dbReference>
<dbReference type="PANTHER" id="PTHR47642">
    <property type="entry name" value="ATP-DEPENDENT DNA HELICASE"/>
    <property type="match status" value="1"/>
</dbReference>
<dbReference type="EMBL" id="QAON01000009">
    <property type="protein sequence ID" value="PTQ88996.1"/>
    <property type="molecule type" value="Genomic_DNA"/>
</dbReference>
<dbReference type="PANTHER" id="PTHR47642:SF5">
    <property type="entry name" value="ATP-DEPENDENT DNA HELICASE"/>
    <property type="match status" value="1"/>
</dbReference>
<dbReference type="OrthoDB" id="9763310at2"/>
<accession>A0A2T5IYC9</accession>
<feature type="domain" description="AAA+ ATPase" evidence="9">
    <location>
        <begin position="12"/>
        <end position="230"/>
    </location>
</feature>
<dbReference type="InterPro" id="IPR027417">
    <property type="entry name" value="P-loop_NTPase"/>
</dbReference>
<keyword evidence="11" id="KW-1185">Reference proteome</keyword>
<dbReference type="Gene3D" id="2.30.30.940">
    <property type="match status" value="1"/>
</dbReference>
<evidence type="ECO:0000313" key="11">
    <source>
        <dbReference type="Proteomes" id="UP000244223"/>
    </source>
</evidence>
<gene>
    <name evidence="10" type="ORF">C8N29_10917</name>
</gene>